<dbReference type="GO" id="GO:0016746">
    <property type="term" value="F:acyltransferase activity"/>
    <property type="evidence" value="ECO:0007669"/>
    <property type="project" value="UniProtKB-KW"/>
</dbReference>
<gene>
    <name evidence="8" type="ORF">ACFPFU_06280</name>
</gene>
<evidence type="ECO:0000256" key="7">
    <source>
        <dbReference type="SAM" id="Phobius"/>
    </source>
</evidence>
<keyword evidence="7" id="KW-0812">Transmembrane</keyword>
<sequence length="279" mass="33058">MLFVRIISLLPLGILYFFSDIMFVVAYYILGYRKKIVAENLLHAFPEKTQEERLAIEKAFYRNFTDSFAETIKLLTISRKELTKRFVIENPEMVLKRLDNGETVIGLSAHLFNWEGHQLAISRFTQQRSETVYLKVNNPFFDKLMKKIRGRMGGDLTERYGFQRNYLKNRDKNRLIVLAADQRPNQSEIRYGAKFMNRETVFFEGAERLAKKFGHAVVYGQVRKPKRGYYVFRYVLISEPPYAGTPAHSITHQFIKYTEENIRQEPSIYLWSHNRWKKT</sequence>
<dbReference type="PANTHER" id="PTHR30606:SF10">
    <property type="entry name" value="PHOSPHATIDYLINOSITOL MANNOSIDE ACYLTRANSFERASE"/>
    <property type="match status" value="1"/>
</dbReference>
<keyword evidence="4" id="KW-0808">Transferase</keyword>
<keyword evidence="3" id="KW-0997">Cell inner membrane</keyword>
<evidence type="ECO:0000256" key="3">
    <source>
        <dbReference type="ARBA" id="ARBA00022519"/>
    </source>
</evidence>
<keyword evidence="7" id="KW-1133">Transmembrane helix</keyword>
<accession>A0ABV9SYG4</accession>
<dbReference type="EMBL" id="JBHSJJ010000003">
    <property type="protein sequence ID" value="MFC4871287.1"/>
    <property type="molecule type" value="Genomic_DNA"/>
</dbReference>
<evidence type="ECO:0000313" key="9">
    <source>
        <dbReference type="Proteomes" id="UP001595818"/>
    </source>
</evidence>
<evidence type="ECO:0000256" key="2">
    <source>
        <dbReference type="ARBA" id="ARBA00022475"/>
    </source>
</evidence>
<proteinExistence type="predicted"/>
<reference evidence="9" key="1">
    <citation type="journal article" date="2019" name="Int. J. Syst. Evol. Microbiol.">
        <title>The Global Catalogue of Microorganisms (GCM) 10K type strain sequencing project: providing services to taxonomists for standard genome sequencing and annotation.</title>
        <authorList>
            <consortium name="The Broad Institute Genomics Platform"/>
            <consortium name="The Broad Institute Genome Sequencing Center for Infectious Disease"/>
            <person name="Wu L."/>
            <person name="Ma J."/>
        </authorList>
    </citation>
    <scope>NUCLEOTIDE SEQUENCE [LARGE SCALE GENOMIC DNA]</scope>
    <source>
        <strain evidence="9">CGMCC 4.7466</strain>
    </source>
</reference>
<dbReference type="RefSeq" id="WP_377062620.1">
    <property type="nucleotide sequence ID" value="NZ_JBHSJJ010000003.1"/>
</dbReference>
<dbReference type="CDD" id="cd07984">
    <property type="entry name" value="LPLAT_LABLAT-like"/>
    <property type="match status" value="1"/>
</dbReference>
<evidence type="ECO:0000256" key="4">
    <source>
        <dbReference type="ARBA" id="ARBA00022679"/>
    </source>
</evidence>
<evidence type="ECO:0000256" key="5">
    <source>
        <dbReference type="ARBA" id="ARBA00023136"/>
    </source>
</evidence>
<keyword evidence="2" id="KW-1003">Cell membrane</keyword>
<evidence type="ECO:0000313" key="8">
    <source>
        <dbReference type="EMBL" id="MFC4871287.1"/>
    </source>
</evidence>
<dbReference type="Pfam" id="PF03279">
    <property type="entry name" value="Lip_A_acyltrans"/>
    <property type="match status" value="1"/>
</dbReference>
<comment type="caution">
    <text evidence="8">The sequence shown here is derived from an EMBL/GenBank/DDBJ whole genome shotgun (WGS) entry which is preliminary data.</text>
</comment>
<comment type="subcellular location">
    <subcellularLocation>
        <location evidence="1">Cell inner membrane</location>
    </subcellularLocation>
</comment>
<feature type="transmembrane region" description="Helical" evidence="7">
    <location>
        <begin position="6"/>
        <end position="30"/>
    </location>
</feature>
<keyword evidence="9" id="KW-1185">Reference proteome</keyword>
<dbReference type="Proteomes" id="UP001595818">
    <property type="component" value="Unassembled WGS sequence"/>
</dbReference>
<keyword evidence="5 7" id="KW-0472">Membrane</keyword>
<dbReference type="PANTHER" id="PTHR30606">
    <property type="entry name" value="LIPID A BIOSYNTHESIS LAUROYL ACYLTRANSFERASE"/>
    <property type="match status" value="1"/>
</dbReference>
<name>A0ABV9SYG4_9BACT</name>
<protein>
    <submittedName>
        <fullName evidence="8">Lysophospholipid acyltransferase family protein</fullName>
    </submittedName>
</protein>
<evidence type="ECO:0000256" key="1">
    <source>
        <dbReference type="ARBA" id="ARBA00004533"/>
    </source>
</evidence>
<dbReference type="InterPro" id="IPR004960">
    <property type="entry name" value="LipA_acyltrans"/>
</dbReference>
<organism evidence="8 9">
    <name type="scientific">Negadavirga shengliensis</name>
    <dbReference type="NCBI Taxonomy" id="1389218"/>
    <lineage>
        <taxon>Bacteria</taxon>
        <taxon>Pseudomonadati</taxon>
        <taxon>Bacteroidota</taxon>
        <taxon>Cytophagia</taxon>
        <taxon>Cytophagales</taxon>
        <taxon>Cyclobacteriaceae</taxon>
        <taxon>Negadavirga</taxon>
    </lineage>
</organism>
<evidence type="ECO:0000256" key="6">
    <source>
        <dbReference type="ARBA" id="ARBA00023315"/>
    </source>
</evidence>
<keyword evidence="6 8" id="KW-0012">Acyltransferase</keyword>